<gene>
    <name evidence="2" type="ORF">ADUPG1_008811</name>
</gene>
<feature type="transmembrane region" description="Helical" evidence="1">
    <location>
        <begin position="86"/>
        <end position="106"/>
    </location>
</feature>
<evidence type="ECO:0000256" key="1">
    <source>
        <dbReference type="SAM" id="Phobius"/>
    </source>
</evidence>
<accession>A0ABQ5KTC0</accession>
<sequence>MELNKIYIDPADFPRPSHFRQSKVRLKPGQTIQYTNGVATVVDGQLGDIVRIPARDVTDCGCCGRPCIPCCCCGRNDSCCWLAIKISIWALIFITLLFSAFCFYYFGMICSESNEKTYSIIFNDDELSEASYISILLDSLSGWDVEIVVDNSLTFSTLEISSYQTQDIEVEMYLTVANNTASYVGSISSIAQTKLDSYLSGMCWRSDKVLLTLTNQQPVKTALIDIKSGAMSISDIPEGVLGRFSFGSATTTGAVTMSSVALCELEIMEGTMSEVTMSDLTLTCPSNVTTTTVPTITIAAEGNIEFSSTEASDPAIYSFNTDGQLDVSIPCSTAYLDAEFTIYAPQSMVTCDDSCGCIFESAKICLGQAGCSSDYTFRLSGAGDSAINIVNAV</sequence>
<reference evidence="2" key="1">
    <citation type="submission" date="2022-03" db="EMBL/GenBank/DDBJ databases">
        <title>Draft genome sequence of Aduncisulcus paluster, a free-living microaerophilic Fornicata.</title>
        <authorList>
            <person name="Yuyama I."/>
            <person name="Kume K."/>
            <person name="Tamura T."/>
            <person name="Inagaki Y."/>
            <person name="Hashimoto T."/>
        </authorList>
    </citation>
    <scope>NUCLEOTIDE SEQUENCE</scope>
    <source>
        <strain evidence="2">NY0171</strain>
    </source>
</reference>
<evidence type="ECO:0000313" key="3">
    <source>
        <dbReference type="Proteomes" id="UP001057375"/>
    </source>
</evidence>
<evidence type="ECO:0000313" key="2">
    <source>
        <dbReference type="EMBL" id="GKT35708.1"/>
    </source>
</evidence>
<keyword evidence="3" id="KW-1185">Reference proteome</keyword>
<keyword evidence="1" id="KW-0472">Membrane</keyword>
<dbReference type="Proteomes" id="UP001057375">
    <property type="component" value="Unassembled WGS sequence"/>
</dbReference>
<organism evidence="2 3">
    <name type="scientific">Aduncisulcus paluster</name>
    <dbReference type="NCBI Taxonomy" id="2918883"/>
    <lineage>
        <taxon>Eukaryota</taxon>
        <taxon>Metamonada</taxon>
        <taxon>Carpediemonas-like organisms</taxon>
        <taxon>Aduncisulcus</taxon>
    </lineage>
</organism>
<name>A0ABQ5KTC0_9EUKA</name>
<protein>
    <submittedName>
        <fullName evidence="2">Uncharacterized protein</fullName>
    </submittedName>
</protein>
<comment type="caution">
    <text evidence="2">The sequence shown here is derived from an EMBL/GenBank/DDBJ whole genome shotgun (WGS) entry which is preliminary data.</text>
</comment>
<dbReference type="EMBL" id="BQXS01011048">
    <property type="protein sequence ID" value="GKT35708.1"/>
    <property type="molecule type" value="Genomic_DNA"/>
</dbReference>
<proteinExistence type="predicted"/>
<keyword evidence="1" id="KW-1133">Transmembrane helix</keyword>
<keyword evidence="1" id="KW-0812">Transmembrane</keyword>